<dbReference type="SUPFAM" id="SSF56672">
    <property type="entry name" value="DNA/RNA polymerases"/>
    <property type="match status" value="1"/>
</dbReference>
<protein>
    <submittedName>
        <fullName evidence="3">Uncharacterized protein LOC107468422</fullName>
    </submittedName>
</protein>
<evidence type="ECO:0000313" key="3">
    <source>
        <dbReference type="RefSeq" id="XP_015943190.1"/>
    </source>
</evidence>
<gene>
    <name evidence="3" type="primary">LOC107468422</name>
</gene>
<dbReference type="PANTHER" id="PTHR46890:SF48">
    <property type="entry name" value="RNA-DIRECTED DNA POLYMERASE"/>
    <property type="match status" value="1"/>
</dbReference>
<dbReference type="PANTHER" id="PTHR46890">
    <property type="entry name" value="NON-LTR RETROLELEMENT REVERSE TRANSCRIPTASE-LIKE PROTEIN-RELATED"/>
    <property type="match status" value="1"/>
</dbReference>
<reference evidence="2" key="1">
    <citation type="journal article" date="2016" name="Nat. Genet.">
        <title>The genome sequences of Arachis duranensis and Arachis ipaensis, the diploid ancestors of cultivated peanut.</title>
        <authorList>
            <person name="Bertioli D.J."/>
            <person name="Cannon S.B."/>
            <person name="Froenicke L."/>
            <person name="Huang G."/>
            <person name="Farmer A.D."/>
            <person name="Cannon E.K."/>
            <person name="Liu X."/>
            <person name="Gao D."/>
            <person name="Clevenger J."/>
            <person name="Dash S."/>
            <person name="Ren L."/>
            <person name="Moretzsohn M.C."/>
            <person name="Shirasawa K."/>
            <person name="Huang W."/>
            <person name="Vidigal B."/>
            <person name="Abernathy B."/>
            <person name="Chu Y."/>
            <person name="Niederhuth C.E."/>
            <person name="Umale P."/>
            <person name="Araujo A.C."/>
            <person name="Kozik A."/>
            <person name="Kim K.D."/>
            <person name="Burow M.D."/>
            <person name="Varshney R.K."/>
            <person name="Wang X."/>
            <person name="Zhang X."/>
            <person name="Barkley N."/>
            <person name="Guimaraes P.M."/>
            <person name="Isobe S."/>
            <person name="Guo B."/>
            <person name="Liao B."/>
            <person name="Stalker H.T."/>
            <person name="Schmitz R.J."/>
            <person name="Scheffler B.E."/>
            <person name="Leal-Bertioli S.C."/>
            <person name="Xun X."/>
            <person name="Jackson S.A."/>
            <person name="Michelmore R."/>
            <person name="Ozias-Akins P."/>
        </authorList>
    </citation>
    <scope>NUCLEOTIDE SEQUENCE [LARGE SCALE GENOMIC DNA]</scope>
    <source>
        <strain evidence="2">cv. V14167</strain>
    </source>
</reference>
<accession>A0A6P4C4L1</accession>
<dbReference type="KEGG" id="adu:107468422"/>
<evidence type="ECO:0000259" key="1">
    <source>
        <dbReference type="Pfam" id="PF00078"/>
    </source>
</evidence>
<dbReference type="RefSeq" id="XP_015943190.1">
    <property type="nucleotide sequence ID" value="XM_016087704.1"/>
</dbReference>
<sequence>MNFIKQCWDEIGKEFTTAVMGFFQSAKLPTDANVTWVTLALKYVGAKEIKDFRSISMVGCVYKVILKVLVRRMRSVMPNLVGETHGTFVKGRKIHDDALIACETVQWLKAHKKKAAILKLDFQKAYDRVRWSFVDFLLQKMGFGRRWRDWMTECVSSATMSVLVNGSPSKPLKIERGLRQGSYLFLWSTCCIGR</sequence>
<dbReference type="Proteomes" id="UP000515211">
    <property type="component" value="Chromosome 10"/>
</dbReference>
<dbReference type="AlphaFoldDB" id="A0A6P4C4L1"/>
<dbReference type="GeneID" id="107468422"/>
<dbReference type="InterPro" id="IPR052343">
    <property type="entry name" value="Retrotransposon-Effector_Assoc"/>
</dbReference>
<feature type="domain" description="Reverse transcriptase" evidence="1">
    <location>
        <begin position="49"/>
        <end position="182"/>
    </location>
</feature>
<name>A0A6P4C4L1_ARADU</name>
<keyword evidence="2" id="KW-1185">Reference proteome</keyword>
<dbReference type="InterPro" id="IPR000477">
    <property type="entry name" value="RT_dom"/>
</dbReference>
<dbReference type="Pfam" id="PF00078">
    <property type="entry name" value="RVT_1"/>
    <property type="match status" value="1"/>
</dbReference>
<evidence type="ECO:0000313" key="2">
    <source>
        <dbReference type="Proteomes" id="UP000515211"/>
    </source>
</evidence>
<dbReference type="InterPro" id="IPR043502">
    <property type="entry name" value="DNA/RNA_pol_sf"/>
</dbReference>
<organism evidence="2 3">
    <name type="scientific">Arachis duranensis</name>
    <name type="common">Wild peanut</name>
    <dbReference type="NCBI Taxonomy" id="130453"/>
    <lineage>
        <taxon>Eukaryota</taxon>
        <taxon>Viridiplantae</taxon>
        <taxon>Streptophyta</taxon>
        <taxon>Embryophyta</taxon>
        <taxon>Tracheophyta</taxon>
        <taxon>Spermatophyta</taxon>
        <taxon>Magnoliopsida</taxon>
        <taxon>eudicotyledons</taxon>
        <taxon>Gunneridae</taxon>
        <taxon>Pentapetalae</taxon>
        <taxon>rosids</taxon>
        <taxon>fabids</taxon>
        <taxon>Fabales</taxon>
        <taxon>Fabaceae</taxon>
        <taxon>Papilionoideae</taxon>
        <taxon>50 kb inversion clade</taxon>
        <taxon>dalbergioids sensu lato</taxon>
        <taxon>Dalbergieae</taxon>
        <taxon>Pterocarpus clade</taxon>
        <taxon>Arachis</taxon>
    </lineage>
</organism>
<proteinExistence type="predicted"/>
<reference evidence="3" key="2">
    <citation type="submission" date="2025-08" db="UniProtKB">
        <authorList>
            <consortium name="RefSeq"/>
        </authorList>
    </citation>
    <scope>IDENTIFICATION</scope>
    <source>
        <tissue evidence="3">Whole plant</tissue>
    </source>
</reference>